<evidence type="ECO:0000256" key="2">
    <source>
        <dbReference type="ARBA" id="ARBA00022737"/>
    </source>
</evidence>
<dbReference type="EMBL" id="OV651818">
    <property type="protein sequence ID" value="CAH1111811.1"/>
    <property type="molecule type" value="Genomic_DNA"/>
</dbReference>
<feature type="compositionally biased region" description="Basic and acidic residues" evidence="6">
    <location>
        <begin position="188"/>
        <end position="201"/>
    </location>
</feature>
<keyword evidence="2" id="KW-0677">Repeat</keyword>
<dbReference type="SUPFAM" id="SSF90229">
    <property type="entry name" value="CCCH zinc finger"/>
    <property type="match status" value="2"/>
</dbReference>
<dbReference type="PROSITE" id="PS50103">
    <property type="entry name" value="ZF_C3H1"/>
    <property type="match status" value="3"/>
</dbReference>
<dbReference type="GO" id="GO:0005634">
    <property type="term" value="C:nucleus"/>
    <property type="evidence" value="ECO:0007669"/>
    <property type="project" value="TreeGrafter"/>
</dbReference>
<reference evidence="8" key="1">
    <citation type="submission" date="2022-01" db="EMBL/GenBank/DDBJ databases">
        <authorList>
            <person name="King R."/>
        </authorList>
    </citation>
    <scope>NUCLEOTIDE SEQUENCE</scope>
</reference>
<dbReference type="InterPro" id="IPR000571">
    <property type="entry name" value="Znf_CCCH"/>
</dbReference>
<organism evidence="8 9">
    <name type="scientific">Psylliodes chrysocephalus</name>
    <dbReference type="NCBI Taxonomy" id="3402493"/>
    <lineage>
        <taxon>Eukaryota</taxon>
        <taxon>Metazoa</taxon>
        <taxon>Ecdysozoa</taxon>
        <taxon>Arthropoda</taxon>
        <taxon>Hexapoda</taxon>
        <taxon>Insecta</taxon>
        <taxon>Pterygota</taxon>
        <taxon>Neoptera</taxon>
        <taxon>Endopterygota</taxon>
        <taxon>Coleoptera</taxon>
        <taxon>Polyphaga</taxon>
        <taxon>Cucujiformia</taxon>
        <taxon>Chrysomeloidea</taxon>
        <taxon>Chrysomelidae</taxon>
        <taxon>Galerucinae</taxon>
        <taxon>Alticini</taxon>
        <taxon>Psylliodes</taxon>
    </lineage>
</organism>
<evidence type="ECO:0000259" key="7">
    <source>
        <dbReference type="PROSITE" id="PS50103"/>
    </source>
</evidence>
<sequence length="1189" mass="134327">MALVCDIKSNTSQEDTEKIDEEDLEDGEIEDDEEDPAEQPAEIPPVEISIPAPIIKQLPPPSPPERPPPFCGPPLTSPEIVVPEKEKDKDKKRDRSERSEKRRHDEKGKKHMTEAEKSILHLRKREEMQRKKWEKMRSKETLIESIGTIGTSFSDDDFAKNIEKTLATILNKKEKEAAALAAPVAGEEGFKEEIHKSEDKKSRKRRRNERDGRKNKQRKLDSPKSEIDENEMLNMRGGSPKMEERMEGAAHSVHSEESYESEYSSDPNRIEQMEEREREDNTAKRKKKKKNSHSGRDKKNKSKDRKKEQTPLQDSKGVCVFYLQGKCQKNDCPYSHEAIPPMKLELCKFYLMDCCAKGDKCSYMHSEFPCKFYHTGLNCSQGDDCKFAHGKQLSESLKQILFKHIETAPREILGGFPRMNREEALNMINITQGKLQDQAQGVENKPEVKGGIPSLFDINVPVPPELLQGCDDIKNKLDKANRNRPSRWQDPDPIADREFPLKPFNYGQDQDMRINSNGDVDMRTLPPSLANITTSNLPISSSIIENQDIDFERYTREAGILQMPKQDVDIRSSNLLSFPSATKDIDIRQQPLLATKDIDIRQIPLVFNHPISSASLDNDTEDELQIDTGDDKKEETSHMPVDLPKAQRDLFLRIQANQKDNVVEAQSKEGYEMDENINWYSDDDDDDDNRLTIKVDNEDTKDNKEEVLEPSKEINDFLTNPPAIKPQDVVEKLGDLSKIDISAEVTKLLTSMSQGHAQFPFTKGPTTPPEIKPVVTAPVKVVTDPRMSARQDPRVNSEKASDSPRSDPRLTVDPRHRPRQSSTESIIKPEKLSIYEQGSINKNAPTFDDDIDLRVTGFKPDVDLRNLQLPFKGIQNYTPASEIDASVNSHPPITWKLNVVEIPRPDYNGLKLSINDAEKTGDPRLRKIFRLSTEERDTPMSPKASPKATPTVRVDPRLRKMEEQKPDPISAAMSYNQQVTMLRSSAFYQSLTSQQKVLLNHELSVRNDANTNNHDPVLNSLLSNLDIIPGANLQANHSLNAALSILTNASPVMNMVGQNPAMGPMGGAMNMTQPGLLGAAPGIPNMPNDFPMNFDPRNGGLLGNAPMPFGGFPPPQESQGNFPPYNDDYYPPDNPGPGAFQGGNRDNRGYNRERRRGRSNFHNRHNSGNRNFRNNRNNNNRSNRTHSPP</sequence>
<feature type="compositionally biased region" description="Low complexity" evidence="6">
    <location>
        <begin position="1168"/>
        <end position="1182"/>
    </location>
</feature>
<feature type="zinc finger region" description="C3H1-type" evidence="5">
    <location>
        <begin position="369"/>
        <end position="392"/>
    </location>
</feature>
<feature type="compositionally biased region" description="Basic residues" evidence="6">
    <location>
        <begin position="1153"/>
        <end position="1167"/>
    </location>
</feature>
<dbReference type="GO" id="GO:0008270">
    <property type="term" value="F:zinc ion binding"/>
    <property type="evidence" value="ECO:0007669"/>
    <property type="project" value="UniProtKB-KW"/>
</dbReference>
<feature type="region of interest" description="Disordered" evidence="6">
    <location>
        <begin position="778"/>
        <end position="830"/>
    </location>
</feature>
<feature type="compositionally biased region" description="Low complexity" evidence="6">
    <location>
        <begin position="1120"/>
        <end position="1144"/>
    </location>
</feature>
<dbReference type="InterPro" id="IPR045124">
    <property type="entry name" value="Su(sable)-like"/>
</dbReference>
<name>A0A9P0D3Y0_9CUCU</name>
<dbReference type="OrthoDB" id="411372at2759"/>
<feature type="compositionally biased region" description="Low complexity" evidence="6">
    <location>
        <begin position="38"/>
        <end position="57"/>
    </location>
</feature>
<evidence type="ECO:0000313" key="8">
    <source>
        <dbReference type="EMBL" id="CAH1111811.1"/>
    </source>
</evidence>
<dbReference type="PANTHER" id="PTHR13119">
    <property type="entry name" value="ZINC FINGER CCCH DOMAIN-CONTAINING PROTEI"/>
    <property type="match status" value="1"/>
</dbReference>
<dbReference type="Gene3D" id="4.10.1000.10">
    <property type="entry name" value="Zinc finger, CCCH-type"/>
    <property type="match status" value="1"/>
</dbReference>
<feature type="region of interest" description="Disordered" evidence="6">
    <location>
        <begin position="1"/>
        <end position="118"/>
    </location>
</feature>
<feature type="zinc finger region" description="C3H1-type" evidence="5">
    <location>
        <begin position="313"/>
        <end position="339"/>
    </location>
</feature>
<feature type="compositionally biased region" description="Basic and acidic residues" evidence="6">
    <location>
        <begin position="82"/>
        <end position="118"/>
    </location>
</feature>
<feature type="compositionally biased region" description="Basic and acidic residues" evidence="6">
    <location>
        <begin position="208"/>
        <end position="227"/>
    </location>
</feature>
<evidence type="ECO:0000256" key="5">
    <source>
        <dbReference type="PROSITE-ProRule" id="PRU00723"/>
    </source>
</evidence>
<dbReference type="InterPro" id="IPR036855">
    <property type="entry name" value="Znf_CCCH_sf"/>
</dbReference>
<gene>
    <name evidence="8" type="ORF">PSYICH_LOCUS11812</name>
</gene>
<dbReference type="PANTHER" id="PTHR13119:SF12">
    <property type="entry name" value="PROTEIN SUPPRESSOR OF SABLE"/>
    <property type="match status" value="1"/>
</dbReference>
<dbReference type="GO" id="GO:0003723">
    <property type="term" value="F:RNA binding"/>
    <property type="evidence" value="ECO:0007669"/>
    <property type="project" value="InterPro"/>
</dbReference>
<feature type="zinc finger region" description="C3H1-type" evidence="5">
    <location>
        <begin position="341"/>
        <end position="368"/>
    </location>
</feature>
<keyword evidence="1 5" id="KW-0479">Metal-binding</keyword>
<feature type="domain" description="C3H1-type" evidence="7">
    <location>
        <begin position="341"/>
        <end position="368"/>
    </location>
</feature>
<feature type="region of interest" description="Disordered" evidence="6">
    <location>
        <begin position="177"/>
        <end position="311"/>
    </location>
</feature>
<evidence type="ECO:0000256" key="6">
    <source>
        <dbReference type="SAM" id="MobiDB-lite"/>
    </source>
</evidence>
<dbReference type="SMART" id="SM00356">
    <property type="entry name" value="ZnF_C3H1"/>
    <property type="match status" value="3"/>
</dbReference>
<dbReference type="Proteomes" id="UP001153636">
    <property type="component" value="Chromosome 6"/>
</dbReference>
<keyword evidence="4 5" id="KW-0862">Zinc</keyword>
<feature type="region of interest" description="Disordered" evidence="6">
    <location>
        <begin position="1094"/>
        <end position="1189"/>
    </location>
</feature>
<accession>A0A9P0D3Y0</accession>
<keyword evidence="3 5" id="KW-0863">Zinc-finger</keyword>
<keyword evidence="9" id="KW-1185">Reference proteome</keyword>
<feature type="domain" description="C3H1-type" evidence="7">
    <location>
        <begin position="369"/>
        <end position="392"/>
    </location>
</feature>
<evidence type="ECO:0000256" key="4">
    <source>
        <dbReference type="ARBA" id="ARBA00022833"/>
    </source>
</evidence>
<dbReference type="Pfam" id="PF14608">
    <property type="entry name" value="zf-CCCH_2"/>
    <property type="match status" value="3"/>
</dbReference>
<feature type="compositionally biased region" description="Basic residues" evidence="6">
    <location>
        <begin position="284"/>
        <end position="304"/>
    </location>
</feature>
<feature type="compositionally biased region" description="Basic and acidic residues" evidence="6">
    <location>
        <begin position="787"/>
        <end position="815"/>
    </location>
</feature>
<evidence type="ECO:0000313" key="9">
    <source>
        <dbReference type="Proteomes" id="UP001153636"/>
    </source>
</evidence>
<dbReference type="AlphaFoldDB" id="A0A9P0D3Y0"/>
<evidence type="ECO:0000256" key="1">
    <source>
        <dbReference type="ARBA" id="ARBA00022723"/>
    </source>
</evidence>
<evidence type="ECO:0000256" key="3">
    <source>
        <dbReference type="ARBA" id="ARBA00022771"/>
    </source>
</evidence>
<dbReference type="GO" id="GO:0045892">
    <property type="term" value="P:negative regulation of DNA-templated transcription"/>
    <property type="evidence" value="ECO:0007669"/>
    <property type="project" value="InterPro"/>
</dbReference>
<proteinExistence type="predicted"/>
<feature type="compositionally biased region" description="Basic and acidic residues" evidence="6">
    <location>
        <begin position="268"/>
        <end position="283"/>
    </location>
</feature>
<feature type="compositionally biased region" description="Pro residues" evidence="6">
    <location>
        <begin position="58"/>
        <end position="76"/>
    </location>
</feature>
<feature type="compositionally biased region" description="Low complexity" evidence="6">
    <location>
        <begin position="178"/>
        <end position="187"/>
    </location>
</feature>
<feature type="compositionally biased region" description="Acidic residues" evidence="6">
    <location>
        <begin position="17"/>
        <end position="37"/>
    </location>
</feature>
<feature type="domain" description="C3H1-type" evidence="7">
    <location>
        <begin position="313"/>
        <end position="339"/>
    </location>
</feature>
<feature type="compositionally biased region" description="Basic and acidic residues" evidence="6">
    <location>
        <begin position="241"/>
        <end position="257"/>
    </location>
</feature>
<protein>
    <recommendedName>
        <fullName evidence="7">C3H1-type domain-containing protein</fullName>
    </recommendedName>
</protein>